<evidence type="ECO:0000256" key="7">
    <source>
        <dbReference type="SAM" id="Phobius"/>
    </source>
</evidence>
<dbReference type="OMA" id="DNMAEIV"/>
<dbReference type="SUPFAM" id="SSF54001">
    <property type="entry name" value="Cysteine proteinases"/>
    <property type="match status" value="1"/>
</dbReference>
<dbReference type="GO" id="GO:0008234">
    <property type="term" value="F:cysteine-type peptidase activity"/>
    <property type="evidence" value="ECO:0007669"/>
    <property type="project" value="UniProtKB-KW"/>
</dbReference>
<keyword evidence="6" id="KW-1015">Disulfide bond</keyword>
<dbReference type="Proteomes" id="UP000298652">
    <property type="component" value="Chromosome 3"/>
</dbReference>
<dbReference type="Gene3D" id="3.90.70.10">
    <property type="entry name" value="Cysteine proteinases"/>
    <property type="match status" value="1"/>
</dbReference>
<dbReference type="InterPro" id="IPR000169">
    <property type="entry name" value="Pept_cys_AS"/>
</dbReference>
<keyword evidence="2" id="KW-0645">Protease</keyword>
<evidence type="ECO:0000256" key="5">
    <source>
        <dbReference type="ARBA" id="ARBA00022807"/>
    </source>
</evidence>
<evidence type="ECO:0000256" key="1">
    <source>
        <dbReference type="ARBA" id="ARBA00008455"/>
    </source>
</evidence>
<dbReference type="PROSITE" id="PS00139">
    <property type="entry name" value="THIOL_PROTEASE_CYS"/>
    <property type="match status" value="1"/>
</dbReference>
<dbReference type="PROSITE" id="PS00639">
    <property type="entry name" value="THIOL_PROTEASE_HIS"/>
    <property type="match status" value="1"/>
</dbReference>
<dbReference type="EMBL" id="CM016554">
    <property type="protein sequence ID" value="TKW27894.1"/>
    <property type="molecule type" value="Genomic_DNA"/>
</dbReference>
<keyword evidence="7" id="KW-0472">Membrane</keyword>
<dbReference type="PRINTS" id="PR00705">
    <property type="entry name" value="PAPAIN"/>
</dbReference>
<reference evidence="10" key="1">
    <citation type="submission" date="2019-03" db="EMBL/GenBank/DDBJ databases">
        <title>WGS assembly of Setaria viridis.</title>
        <authorList>
            <person name="Huang P."/>
            <person name="Jenkins J."/>
            <person name="Grimwood J."/>
            <person name="Barry K."/>
            <person name="Healey A."/>
            <person name="Mamidi S."/>
            <person name="Sreedasyam A."/>
            <person name="Shu S."/>
            <person name="Feldman M."/>
            <person name="Wu J."/>
            <person name="Yu Y."/>
            <person name="Chen C."/>
            <person name="Johnson J."/>
            <person name="Rokhsar D."/>
            <person name="Baxter I."/>
            <person name="Schmutz J."/>
            <person name="Brutnell T."/>
            <person name="Kellogg E."/>
        </authorList>
    </citation>
    <scope>NUCLEOTIDE SEQUENCE [LARGE SCALE GENOMIC DNA]</scope>
</reference>
<keyword evidence="4" id="KW-0378">Hydrolase</keyword>
<dbReference type="InterPro" id="IPR038765">
    <property type="entry name" value="Papain-like_cys_pep_sf"/>
</dbReference>
<name>A0A4U6VHF1_SETVI</name>
<dbReference type="Pfam" id="PF00112">
    <property type="entry name" value="Peptidase_C1"/>
    <property type="match status" value="1"/>
</dbReference>
<dbReference type="GO" id="GO:0006508">
    <property type="term" value="P:proteolysis"/>
    <property type="evidence" value="ECO:0007669"/>
    <property type="project" value="UniProtKB-KW"/>
</dbReference>
<dbReference type="InterPro" id="IPR013201">
    <property type="entry name" value="Prot_inhib_I29"/>
</dbReference>
<dbReference type="SMART" id="SM00645">
    <property type="entry name" value="Pept_C1"/>
    <property type="match status" value="1"/>
</dbReference>
<evidence type="ECO:0000256" key="3">
    <source>
        <dbReference type="ARBA" id="ARBA00022729"/>
    </source>
</evidence>
<gene>
    <name evidence="10" type="ORF">SEVIR_3G288300v2</name>
</gene>
<dbReference type="InterPro" id="IPR013128">
    <property type="entry name" value="Peptidase_C1A"/>
</dbReference>
<sequence length="348" mass="37669">MASNIGGNKPRITAALMLLAVITMMGHIFVEVEARDMSAGGYSEEAMKARHHKWMAEHGRTYNDEAEKVHRFQVFKENAAFVDRSNAIGGKKYRLAVNKFADMTNDEFLAIYTGFKPVPTVAKKMPGFKYENFTLSDDQQAVDWRKQGAVTGVKNQGTCGSCWAFSAVAAVEGIHQITTGNLISLSEQQVLDCSTGNNGCNGGSMDKAFQYIINNGGLTTEDTYPYTAAQGMCQSVQPTVTISSYQDVPSNNEDALATAVANQPVSVAVDAHNFQFYNGGIMTGESCGNNLNHAVTAVGYGTAEDGSQYWLLKNQWGQNWGEGGYMRLERGTGACGVAQQASYPVASY</sequence>
<keyword evidence="3" id="KW-0732">Signal</keyword>
<keyword evidence="7" id="KW-0812">Transmembrane</keyword>
<feature type="transmembrane region" description="Helical" evidence="7">
    <location>
        <begin position="12"/>
        <end position="30"/>
    </location>
</feature>
<dbReference type="InterPro" id="IPR039417">
    <property type="entry name" value="Peptidase_C1A_papain-like"/>
</dbReference>
<evidence type="ECO:0000259" key="8">
    <source>
        <dbReference type="SMART" id="SM00645"/>
    </source>
</evidence>
<keyword evidence="7" id="KW-1133">Transmembrane helix</keyword>
<dbReference type="InterPro" id="IPR025660">
    <property type="entry name" value="Pept_his_AS"/>
</dbReference>
<evidence type="ECO:0000259" key="9">
    <source>
        <dbReference type="SMART" id="SM00848"/>
    </source>
</evidence>
<evidence type="ECO:0000256" key="2">
    <source>
        <dbReference type="ARBA" id="ARBA00022670"/>
    </source>
</evidence>
<keyword evidence="11" id="KW-1185">Reference proteome</keyword>
<protein>
    <recommendedName>
        <fullName evidence="12">Cysteine proteinase</fullName>
    </recommendedName>
</protein>
<evidence type="ECO:0000313" key="10">
    <source>
        <dbReference type="EMBL" id="TKW27894.1"/>
    </source>
</evidence>
<evidence type="ECO:0000256" key="6">
    <source>
        <dbReference type="ARBA" id="ARBA00023157"/>
    </source>
</evidence>
<keyword evidence="5" id="KW-0788">Thiol protease</keyword>
<evidence type="ECO:0000256" key="4">
    <source>
        <dbReference type="ARBA" id="ARBA00022801"/>
    </source>
</evidence>
<dbReference type="InterPro" id="IPR000668">
    <property type="entry name" value="Peptidase_C1A_C"/>
</dbReference>
<organism evidence="10 11">
    <name type="scientific">Setaria viridis</name>
    <name type="common">Green bristlegrass</name>
    <name type="synonym">Setaria italica subsp. viridis</name>
    <dbReference type="NCBI Taxonomy" id="4556"/>
    <lineage>
        <taxon>Eukaryota</taxon>
        <taxon>Viridiplantae</taxon>
        <taxon>Streptophyta</taxon>
        <taxon>Embryophyta</taxon>
        <taxon>Tracheophyta</taxon>
        <taxon>Spermatophyta</taxon>
        <taxon>Magnoliopsida</taxon>
        <taxon>Liliopsida</taxon>
        <taxon>Poales</taxon>
        <taxon>Poaceae</taxon>
        <taxon>PACMAD clade</taxon>
        <taxon>Panicoideae</taxon>
        <taxon>Panicodae</taxon>
        <taxon>Paniceae</taxon>
        <taxon>Cenchrinae</taxon>
        <taxon>Setaria</taxon>
    </lineage>
</organism>
<accession>A0A4U6VHF1</accession>
<dbReference type="CDD" id="cd02248">
    <property type="entry name" value="Peptidase_C1A"/>
    <property type="match status" value="1"/>
</dbReference>
<evidence type="ECO:0000313" key="11">
    <source>
        <dbReference type="Proteomes" id="UP000298652"/>
    </source>
</evidence>
<feature type="domain" description="Peptidase C1A papain C-terminal" evidence="8">
    <location>
        <begin position="138"/>
        <end position="345"/>
    </location>
</feature>
<proteinExistence type="inferred from homology"/>
<dbReference type="FunFam" id="3.90.70.10:FF:000067">
    <property type="entry name" value="Senescence-specific cysteine protease"/>
    <property type="match status" value="1"/>
</dbReference>
<dbReference type="Gramene" id="TKW27894">
    <property type="protein sequence ID" value="TKW27894"/>
    <property type="gene ID" value="SEVIR_3G288300v2"/>
</dbReference>
<dbReference type="PANTHER" id="PTHR12411">
    <property type="entry name" value="CYSTEINE PROTEASE FAMILY C1-RELATED"/>
    <property type="match status" value="1"/>
</dbReference>
<dbReference type="AlphaFoldDB" id="A0A4U6VHF1"/>
<evidence type="ECO:0008006" key="12">
    <source>
        <dbReference type="Google" id="ProtNLM"/>
    </source>
</evidence>
<feature type="domain" description="Cathepsin propeptide inhibitor" evidence="9">
    <location>
        <begin position="51"/>
        <end position="108"/>
    </location>
</feature>
<comment type="similarity">
    <text evidence="1">Belongs to the peptidase C1 family.</text>
</comment>
<dbReference type="SMART" id="SM00848">
    <property type="entry name" value="Inhibitor_I29"/>
    <property type="match status" value="1"/>
</dbReference>
<dbReference type="Pfam" id="PF08246">
    <property type="entry name" value="Inhibitor_I29"/>
    <property type="match status" value="1"/>
</dbReference>